<dbReference type="PROSITE" id="PS01124">
    <property type="entry name" value="HTH_ARAC_FAMILY_2"/>
    <property type="match status" value="1"/>
</dbReference>
<accession>A0A4S9T1N7</accession>
<organism evidence="4 5">
    <name type="scientific">Aureobasidium pullulans</name>
    <name type="common">Black yeast</name>
    <name type="synonym">Pullularia pullulans</name>
    <dbReference type="NCBI Taxonomy" id="5580"/>
    <lineage>
        <taxon>Eukaryota</taxon>
        <taxon>Fungi</taxon>
        <taxon>Dikarya</taxon>
        <taxon>Ascomycota</taxon>
        <taxon>Pezizomycotina</taxon>
        <taxon>Dothideomycetes</taxon>
        <taxon>Dothideomycetidae</taxon>
        <taxon>Dothideales</taxon>
        <taxon>Saccotheciaceae</taxon>
        <taxon>Aureobasidium</taxon>
    </lineage>
</organism>
<evidence type="ECO:0000313" key="4">
    <source>
        <dbReference type="EMBL" id="THZ18234.1"/>
    </source>
</evidence>
<evidence type="ECO:0000313" key="5">
    <source>
        <dbReference type="Proteomes" id="UP000308005"/>
    </source>
</evidence>
<dbReference type="InterPro" id="IPR009057">
    <property type="entry name" value="Homeodomain-like_sf"/>
</dbReference>
<dbReference type="GO" id="GO:0003700">
    <property type="term" value="F:DNA-binding transcription factor activity"/>
    <property type="evidence" value="ECO:0007669"/>
    <property type="project" value="InterPro"/>
</dbReference>
<evidence type="ECO:0000256" key="2">
    <source>
        <dbReference type="ARBA" id="ARBA00023163"/>
    </source>
</evidence>
<comment type="caution">
    <text evidence="4">The sequence shown here is derived from an EMBL/GenBank/DDBJ whole genome shotgun (WGS) entry which is preliminary data.</text>
</comment>
<dbReference type="Pfam" id="PF00165">
    <property type="entry name" value="HTH_AraC"/>
    <property type="match status" value="1"/>
</dbReference>
<reference evidence="4 5" key="1">
    <citation type="submission" date="2018-10" db="EMBL/GenBank/DDBJ databases">
        <title>Fifty Aureobasidium pullulans genomes reveal a recombining polyextremotolerant generalist.</title>
        <authorList>
            <person name="Gostincar C."/>
            <person name="Turk M."/>
            <person name="Zajc J."/>
            <person name="Gunde-Cimerman N."/>
        </authorList>
    </citation>
    <scope>NUCLEOTIDE SEQUENCE [LARGE SCALE GENOMIC DNA]</scope>
    <source>
        <strain evidence="4 5">EXF-3863</strain>
    </source>
</reference>
<evidence type="ECO:0000256" key="1">
    <source>
        <dbReference type="ARBA" id="ARBA00023015"/>
    </source>
</evidence>
<sequence>MRSKADFDTAKSLIEGSEEQGEVWTVAGVAEEVGVSIGHLHRLFKKYANTTPKDFVRASKMPCVRRKSSSVSDRIPAVPIIYDSSVEPGHLAQVPLQHQNYSSQDHEAFSQALLAGDFWFGARGSGLSLPITDAQVGVSSNTASDDFTCHDRLDSSTGLAQLEDKLSFLDWTALYMPTDDHLPPEAINYMDSFQSILDQECNGL</sequence>
<feature type="domain" description="HTH araC/xylS-type" evidence="3">
    <location>
        <begin position="8"/>
        <end position="61"/>
    </location>
</feature>
<dbReference type="Gene3D" id="1.10.10.60">
    <property type="entry name" value="Homeodomain-like"/>
    <property type="match status" value="1"/>
</dbReference>
<gene>
    <name evidence="4" type="ORF">D6C91_05583</name>
</gene>
<dbReference type="GO" id="GO:0043565">
    <property type="term" value="F:sequence-specific DNA binding"/>
    <property type="evidence" value="ECO:0007669"/>
    <property type="project" value="InterPro"/>
</dbReference>
<protein>
    <recommendedName>
        <fullName evidence="3">HTH araC/xylS-type domain-containing protein</fullName>
    </recommendedName>
</protein>
<dbReference type="InterPro" id="IPR018060">
    <property type="entry name" value="HTH_AraC"/>
</dbReference>
<keyword evidence="1" id="KW-0805">Transcription regulation</keyword>
<evidence type="ECO:0000259" key="3">
    <source>
        <dbReference type="PROSITE" id="PS01124"/>
    </source>
</evidence>
<dbReference type="AlphaFoldDB" id="A0A4S9T1N7"/>
<dbReference type="Proteomes" id="UP000308005">
    <property type="component" value="Unassembled WGS sequence"/>
</dbReference>
<keyword evidence="2" id="KW-0804">Transcription</keyword>
<dbReference type="SUPFAM" id="SSF46689">
    <property type="entry name" value="Homeodomain-like"/>
    <property type="match status" value="1"/>
</dbReference>
<dbReference type="EMBL" id="QZBM01000248">
    <property type="protein sequence ID" value="THZ18234.1"/>
    <property type="molecule type" value="Genomic_DNA"/>
</dbReference>
<proteinExistence type="predicted"/>
<name>A0A4S9T1N7_AURPU</name>